<proteinExistence type="predicted"/>
<feature type="compositionally biased region" description="Basic and acidic residues" evidence="1">
    <location>
        <begin position="97"/>
        <end position="108"/>
    </location>
</feature>
<feature type="region of interest" description="Disordered" evidence="1">
    <location>
        <begin position="84"/>
        <end position="108"/>
    </location>
</feature>
<evidence type="ECO:0000313" key="3">
    <source>
        <dbReference type="Proteomes" id="UP000018747"/>
    </source>
</evidence>
<dbReference type="EMBL" id="AHMT02000055">
    <property type="protein sequence ID" value="EQA60649.1"/>
    <property type="molecule type" value="Genomic_DNA"/>
</dbReference>
<dbReference type="Proteomes" id="UP000018747">
    <property type="component" value="Unassembled WGS sequence"/>
</dbReference>
<keyword evidence="3" id="KW-1185">Reference proteome</keyword>
<evidence type="ECO:0000256" key="1">
    <source>
        <dbReference type="SAM" id="MobiDB-lite"/>
    </source>
</evidence>
<dbReference type="AlphaFoldDB" id="V6I5D7"/>
<evidence type="ECO:0000313" key="2">
    <source>
        <dbReference type="EMBL" id="EQA60649.1"/>
    </source>
</evidence>
<comment type="caution">
    <text evidence="2">The sequence shown here is derived from an EMBL/GenBank/DDBJ whole genome shotgun (WGS) entry which is preliminary data.</text>
</comment>
<protein>
    <submittedName>
        <fullName evidence="2">Uncharacterized protein</fullName>
    </submittedName>
</protein>
<sequence>MRKYDTPKTPFQRVLKRNEIPSVNKLEIKSIYKNLDLSSIKTEINQLQDDLIKIAAPIRSPNVKVRKRRKKAIYHMIPKWRREFSPTTSNPFLQRQKMQELRRPPKRF</sequence>
<name>V6I5D7_9LEPT</name>
<organism evidence="2 3">
    <name type="scientific">Leptospira alexanderi serovar Manhao 3 str. L 60</name>
    <dbReference type="NCBI Taxonomy" id="1049759"/>
    <lineage>
        <taxon>Bacteria</taxon>
        <taxon>Pseudomonadati</taxon>
        <taxon>Spirochaetota</taxon>
        <taxon>Spirochaetia</taxon>
        <taxon>Leptospirales</taxon>
        <taxon>Leptospiraceae</taxon>
        <taxon>Leptospira</taxon>
    </lineage>
</organism>
<reference evidence="2" key="1">
    <citation type="submission" date="2013-05" db="EMBL/GenBank/DDBJ databases">
        <authorList>
            <person name="Harkins D.M."/>
            <person name="Durkin A.S."/>
            <person name="Brinkac L.M."/>
            <person name="Haft D.H."/>
            <person name="Selengut J.D."/>
            <person name="Sanka R."/>
            <person name="DePew J."/>
            <person name="Purushe J."/>
            <person name="Hartskeerl R.A."/>
            <person name="Ahmed A."/>
            <person name="van der Linden H."/>
            <person name="Goris M.G.A."/>
            <person name="Vinetz J.M."/>
            <person name="Sutton G.G."/>
            <person name="Nierman W.C."/>
            <person name="Fouts D.E."/>
        </authorList>
    </citation>
    <scope>NUCLEOTIDE SEQUENCE [LARGE SCALE GENOMIC DNA]</scope>
    <source>
        <strain evidence="2">L 60</strain>
    </source>
</reference>
<gene>
    <name evidence="2" type="ORF">LEP1GSC062_4062</name>
</gene>
<accession>V6I5D7</accession>